<evidence type="ECO:0000256" key="8">
    <source>
        <dbReference type="ARBA" id="ARBA00023098"/>
    </source>
</evidence>
<dbReference type="NCBIfam" id="NF002150">
    <property type="entry name" value="PRK00982.1-4"/>
    <property type="match status" value="1"/>
</dbReference>
<dbReference type="PROSITE" id="PS50075">
    <property type="entry name" value="CARRIER"/>
    <property type="match status" value="1"/>
</dbReference>
<accession>A0AAE0VML4</accession>
<dbReference type="GO" id="GO:0004316">
    <property type="term" value="F:3-oxoacyl-[acyl-carrier-protein] reductase (NADPH) activity"/>
    <property type="evidence" value="ECO:0007669"/>
    <property type="project" value="UniProtKB-EC"/>
</dbReference>
<evidence type="ECO:0000256" key="10">
    <source>
        <dbReference type="ARBA" id="ARBA00048508"/>
    </source>
</evidence>
<keyword evidence="3 12" id="KW-0596">Phosphopantetheine</keyword>
<dbReference type="InterPro" id="IPR050259">
    <property type="entry name" value="SDR"/>
</dbReference>
<reference evidence="14" key="3">
    <citation type="submission" date="2023-05" db="EMBL/GenBank/DDBJ databases">
        <authorList>
            <person name="Smith C.H."/>
        </authorList>
    </citation>
    <scope>NUCLEOTIDE SEQUENCE</scope>
    <source>
        <strain evidence="14">CHS0354</strain>
        <tissue evidence="14">Mantle</tissue>
    </source>
</reference>
<dbReference type="PANTHER" id="PTHR42879:SF2">
    <property type="entry name" value="3-OXOACYL-[ACYL-CARRIER-PROTEIN] REDUCTASE FABG"/>
    <property type="match status" value="1"/>
</dbReference>
<reference evidence="14" key="1">
    <citation type="journal article" date="2021" name="Genome Biol. Evol.">
        <title>A High-Quality Reference Genome for a Parasitic Bivalve with Doubly Uniparental Inheritance (Bivalvia: Unionida).</title>
        <authorList>
            <person name="Smith C.H."/>
        </authorList>
    </citation>
    <scope>NUCLEOTIDE SEQUENCE</scope>
    <source>
        <strain evidence="14">CHS0354</strain>
    </source>
</reference>
<keyword evidence="4 12" id="KW-0444">Lipid biosynthesis</keyword>
<dbReference type="Gene3D" id="3.40.50.720">
    <property type="entry name" value="NAD(P)-binding Rossmann-like Domain"/>
    <property type="match status" value="1"/>
</dbReference>
<protein>
    <recommendedName>
        <fullName evidence="12">Acyl carrier protein</fullName>
    </recommendedName>
</protein>
<dbReference type="FunFam" id="3.40.50.720:FF:000173">
    <property type="entry name" value="3-oxoacyl-[acyl-carrier protein] reductase"/>
    <property type="match status" value="1"/>
</dbReference>
<dbReference type="GO" id="GO:0006633">
    <property type="term" value="P:fatty acid biosynthetic process"/>
    <property type="evidence" value="ECO:0007669"/>
    <property type="project" value="UniProtKB-KW"/>
</dbReference>
<dbReference type="SUPFAM" id="SSF51735">
    <property type="entry name" value="NAD(P)-binding Rossmann-fold domains"/>
    <property type="match status" value="1"/>
</dbReference>
<dbReference type="Proteomes" id="UP001195483">
    <property type="component" value="Unassembled WGS sequence"/>
</dbReference>
<keyword evidence="15" id="KW-1185">Reference proteome</keyword>
<dbReference type="NCBIfam" id="NF002148">
    <property type="entry name" value="PRK00982.1-2"/>
    <property type="match status" value="1"/>
</dbReference>
<evidence type="ECO:0000259" key="13">
    <source>
        <dbReference type="PROSITE" id="PS50075"/>
    </source>
</evidence>
<dbReference type="PANTHER" id="PTHR42879">
    <property type="entry name" value="3-OXOACYL-(ACYL-CARRIER-PROTEIN) REDUCTASE"/>
    <property type="match status" value="1"/>
</dbReference>
<keyword evidence="9 12" id="KW-0275">Fatty acid biosynthesis</keyword>
<evidence type="ECO:0000256" key="3">
    <source>
        <dbReference type="ARBA" id="ARBA00022450"/>
    </source>
</evidence>
<dbReference type="PRINTS" id="PR00081">
    <property type="entry name" value="GDHRDH"/>
</dbReference>
<evidence type="ECO:0000256" key="12">
    <source>
        <dbReference type="RuleBase" id="RU000722"/>
    </source>
</evidence>
<dbReference type="InterPro" id="IPR003231">
    <property type="entry name" value="ACP"/>
</dbReference>
<feature type="domain" description="Carrier" evidence="13">
    <location>
        <begin position="217"/>
        <end position="295"/>
    </location>
</feature>
<dbReference type="NCBIfam" id="TIGR00517">
    <property type="entry name" value="acyl_carrier"/>
    <property type="match status" value="1"/>
</dbReference>
<reference evidence="14" key="2">
    <citation type="journal article" date="2021" name="Genome Biol. Evol.">
        <title>Developing a high-quality reference genome for a parasitic bivalve with doubly uniparental inheritance (Bivalvia: Unionida).</title>
        <authorList>
            <person name="Smith C.H."/>
        </authorList>
    </citation>
    <scope>NUCLEOTIDE SEQUENCE</scope>
    <source>
        <strain evidence="14">CHS0354</strain>
        <tissue evidence="14">Mantle</tissue>
    </source>
</reference>
<evidence type="ECO:0000256" key="1">
    <source>
        <dbReference type="ARBA" id="ARBA00006484"/>
    </source>
</evidence>
<evidence type="ECO:0000256" key="5">
    <source>
        <dbReference type="ARBA" id="ARBA00022553"/>
    </source>
</evidence>
<dbReference type="SMART" id="SM00822">
    <property type="entry name" value="PKS_KR"/>
    <property type="match status" value="1"/>
</dbReference>
<evidence type="ECO:0000256" key="9">
    <source>
        <dbReference type="ARBA" id="ARBA00023160"/>
    </source>
</evidence>
<name>A0AAE0VML4_9BIVA</name>
<dbReference type="Pfam" id="PF00106">
    <property type="entry name" value="adh_short"/>
    <property type="match status" value="1"/>
</dbReference>
<dbReference type="InterPro" id="IPR057326">
    <property type="entry name" value="KR_dom"/>
</dbReference>
<gene>
    <name evidence="14" type="ORF">CHS0354_023809</name>
</gene>
<dbReference type="InterPro" id="IPR006162">
    <property type="entry name" value="Ppantetheine_attach_site"/>
</dbReference>
<comment type="similarity">
    <text evidence="1 11">Belongs to the short-chain dehydrogenases/reductases (SDR) family.</text>
</comment>
<dbReference type="InterPro" id="IPR002347">
    <property type="entry name" value="SDR_fam"/>
</dbReference>
<dbReference type="InterPro" id="IPR009081">
    <property type="entry name" value="PP-bd_ACP"/>
</dbReference>
<dbReference type="InterPro" id="IPR036291">
    <property type="entry name" value="NAD(P)-bd_dom_sf"/>
</dbReference>
<dbReference type="AlphaFoldDB" id="A0AAE0VML4"/>
<comment type="function">
    <text evidence="12">Carrier of the growing fatty acid chain in fatty acid biosynthesis.</text>
</comment>
<keyword evidence="5" id="KW-0597">Phosphoprotein</keyword>
<comment type="caution">
    <text evidence="14">The sequence shown here is derived from an EMBL/GenBank/DDBJ whole genome shotgun (WGS) entry which is preliminary data.</text>
</comment>
<proteinExistence type="inferred from homology"/>
<keyword evidence="7" id="KW-0560">Oxidoreductase</keyword>
<organism evidence="14 15">
    <name type="scientific">Potamilus streckersoni</name>
    <dbReference type="NCBI Taxonomy" id="2493646"/>
    <lineage>
        <taxon>Eukaryota</taxon>
        <taxon>Metazoa</taxon>
        <taxon>Spiralia</taxon>
        <taxon>Lophotrochozoa</taxon>
        <taxon>Mollusca</taxon>
        <taxon>Bivalvia</taxon>
        <taxon>Autobranchia</taxon>
        <taxon>Heteroconchia</taxon>
        <taxon>Palaeoheterodonta</taxon>
        <taxon>Unionida</taxon>
        <taxon>Unionoidea</taxon>
        <taxon>Unionidae</taxon>
        <taxon>Ambleminae</taxon>
        <taxon>Lampsilini</taxon>
        <taxon>Potamilus</taxon>
    </lineage>
</organism>
<dbReference type="PRINTS" id="PR00080">
    <property type="entry name" value="SDRFAMILY"/>
</dbReference>
<evidence type="ECO:0000313" key="15">
    <source>
        <dbReference type="Proteomes" id="UP001195483"/>
    </source>
</evidence>
<dbReference type="SUPFAM" id="SSF47336">
    <property type="entry name" value="ACP-like"/>
    <property type="match status" value="1"/>
</dbReference>
<keyword evidence="8" id="KW-0443">Lipid metabolism</keyword>
<dbReference type="InterPro" id="IPR020904">
    <property type="entry name" value="Sc_DH/Rdtase_CS"/>
</dbReference>
<dbReference type="PROSITE" id="PS00061">
    <property type="entry name" value="ADH_SHORT"/>
    <property type="match status" value="1"/>
</dbReference>
<dbReference type="InterPro" id="IPR036736">
    <property type="entry name" value="ACP-like_sf"/>
</dbReference>
<evidence type="ECO:0000313" key="14">
    <source>
        <dbReference type="EMBL" id="KAK3582270.1"/>
    </source>
</evidence>
<dbReference type="Gene3D" id="1.10.1200.10">
    <property type="entry name" value="ACP-like"/>
    <property type="match status" value="1"/>
</dbReference>
<evidence type="ECO:0000256" key="2">
    <source>
        <dbReference type="ARBA" id="ARBA00010930"/>
    </source>
</evidence>
<evidence type="ECO:0000256" key="7">
    <source>
        <dbReference type="ARBA" id="ARBA00023002"/>
    </source>
</evidence>
<dbReference type="HAMAP" id="MF_01217">
    <property type="entry name" value="Acyl_carrier"/>
    <property type="match status" value="1"/>
</dbReference>
<comment type="similarity">
    <text evidence="2">Belongs to the acyl carrier protein (ACP) family.</text>
</comment>
<evidence type="ECO:0000256" key="4">
    <source>
        <dbReference type="ARBA" id="ARBA00022516"/>
    </source>
</evidence>
<dbReference type="PROSITE" id="PS00012">
    <property type="entry name" value="PHOSPHOPANTETHEINE"/>
    <property type="match status" value="1"/>
</dbReference>
<sequence length="296" mass="32013">MKISLAGRVALITGGSRGIGKTITENLGLAGAKVAFTYKSSSVDEVISDFNVKGIESMAVWADAVDFVQAQSCVDSVVNKFGSLDILVCNAGITQDNLLMRMDETQWDSVINSNLKSAFNYVKSSIRRMLGQKYGKIVFIGSVVGLSGNAGQSNYAASKAGLIGFAKSVAKELGSRNIMVNVVVPGWIETDMTRGLAENQRKAFLENVPLRRAGSTQDVANLVTFLVNIISSKMGIGKEEIKEESKFTDDLGADSLDTVELVMEFEQKFDIRIPDADAEKITTVKNAIDYIKEKKG</sequence>
<comment type="catalytic activity">
    <reaction evidence="10">
        <text>a (3R)-hydroxyacyl-[ACP] + NADP(+) = a 3-oxoacyl-[ACP] + NADPH + H(+)</text>
        <dbReference type="Rhea" id="RHEA:17397"/>
        <dbReference type="Rhea" id="RHEA-COMP:9916"/>
        <dbReference type="Rhea" id="RHEA-COMP:9945"/>
        <dbReference type="ChEBI" id="CHEBI:15378"/>
        <dbReference type="ChEBI" id="CHEBI:57783"/>
        <dbReference type="ChEBI" id="CHEBI:58349"/>
        <dbReference type="ChEBI" id="CHEBI:78776"/>
        <dbReference type="ChEBI" id="CHEBI:78827"/>
        <dbReference type="EC" id="1.1.1.100"/>
    </reaction>
</comment>
<evidence type="ECO:0000256" key="6">
    <source>
        <dbReference type="ARBA" id="ARBA00022832"/>
    </source>
</evidence>
<dbReference type="EMBL" id="JAEAOA010001427">
    <property type="protein sequence ID" value="KAK3582270.1"/>
    <property type="molecule type" value="Genomic_DNA"/>
</dbReference>
<keyword evidence="6" id="KW-0276">Fatty acid metabolism</keyword>
<dbReference type="Pfam" id="PF00550">
    <property type="entry name" value="PP-binding"/>
    <property type="match status" value="1"/>
</dbReference>
<evidence type="ECO:0000256" key="11">
    <source>
        <dbReference type="RuleBase" id="RU000363"/>
    </source>
</evidence>